<evidence type="ECO:0000313" key="1">
    <source>
        <dbReference type="Proteomes" id="UP000492821"/>
    </source>
</evidence>
<dbReference type="AlphaFoldDB" id="A0A7E4W031"/>
<protein>
    <submittedName>
        <fullName evidence="2">DNA_pol_B_exo1 domain-containing protein</fullName>
    </submittedName>
</protein>
<reference evidence="2" key="2">
    <citation type="submission" date="2020-10" db="UniProtKB">
        <authorList>
            <consortium name="WormBaseParasite"/>
        </authorList>
    </citation>
    <scope>IDENTIFICATION</scope>
</reference>
<keyword evidence="1" id="KW-1185">Reference proteome</keyword>
<dbReference type="Proteomes" id="UP000492821">
    <property type="component" value="Unassembled WGS sequence"/>
</dbReference>
<sequence>MIQHQVLSHRLMVQLCLRFLKPIGREFMFGINVRHMDMLILAGKEVSFAFTVTHFIMDISYVFEDDGSCTKVQKSNLGPQDW</sequence>
<proteinExistence type="predicted"/>
<evidence type="ECO:0000313" key="2">
    <source>
        <dbReference type="WBParaSite" id="Pan_g4501.t1"/>
    </source>
</evidence>
<accession>A0A7E4W031</accession>
<name>A0A7E4W031_PANRE</name>
<organism evidence="1 2">
    <name type="scientific">Panagrellus redivivus</name>
    <name type="common">Microworm</name>
    <dbReference type="NCBI Taxonomy" id="6233"/>
    <lineage>
        <taxon>Eukaryota</taxon>
        <taxon>Metazoa</taxon>
        <taxon>Ecdysozoa</taxon>
        <taxon>Nematoda</taxon>
        <taxon>Chromadorea</taxon>
        <taxon>Rhabditida</taxon>
        <taxon>Tylenchina</taxon>
        <taxon>Panagrolaimomorpha</taxon>
        <taxon>Panagrolaimoidea</taxon>
        <taxon>Panagrolaimidae</taxon>
        <taxon>Panagrellus</taxon>
    </lineage>
</organism>
<reference evidence="1" key="1">
    <citation type="journal article" date="2013" name="Genetics">
        <title>The draft genome and transcriptome of Panagrellus redivivus are shaped by the harsh demands of a free-living lifestyle.</title>
        <authorList>
            <person name="Srinivasan J."/>
            <person name="Dillman A.R."/>
            <person name="Macchietto M.G."/>
            <person name="Heikkinen L."/>
            <person name="Lakso M."/>
            <person name="Fracchia K.M."/>
            <person name="Antoshechkin I."/>
            <person name="Mortazavi A."/>
            <person name="Wong G."/>
            <person name="Sternberg P.W."/>
        </authorList>
    </citation>
    <scope>NUCLEOTIDE SEQUENCE [LARGE SCALE GENOMIC DNA]</scope>
    <source>
        <strain evidence="1">MT8872</strain>
    </source>
</reference>
<dbReference type="WBParaSite" id="Pan_g4501.t1">
    <property type="protein sequence ID" value="Pan_g4501.t1"/>
    <property type="gene ID" value="Pan_g4501"/>
</dbReference>